<evidence type="ECO:0000313" key="4">
    <source>
        <dbReference type="EMBL" id="MBB5265639.1"/>
    </source>
</evidence>
<dbReference type="InterPro" id="IPR029016">
    <property type="entry name" value="GAF-like_dom_sf"/>
</dbReference>
<reference evidence="4 5" key="1">
    <citation type="submission" date="2020-08" db="EMBL/GenBank/DDBJ databases">
        <title>Genomic Encyclopedia of Type Strains, Phase IV (KMG-IV): sequencing the most valuable type-strain genomes for metagenomic binning, comparative biology and taxonomic classification.</title>
        <authorList>
            <person name="Goeker M."/>
        </authorList>
    </citation>
    <scope>NUCLEOTIDE SEQUENCE [LARGE SCALE GENOMIC DNA]</scope>
    <source>
        <strain evidence="4 5">DSM 106146</strain>
    </source>
</reference>
<comment type="similarity">
    <text evidence="1">Belongs to the CdaR family.</text>
</comment>
<dbReference type="InterPro" id="IPR025736">
    <property type="entry name" value="PucR_C-HTH_dom"/>
</dbReference>
<gene>
    <name evidence="4" type="ORF">HNP82_002786</name>
</gene>
<evidence type="ECO:0008006" key="6">
    <source>
        <dbReference type="Google" id="ProtNLM"/>
    </source>
</evidence>
<evidence type="ECO:0000259" key="2">
    <source>
        <dbReference type="Pfam" id="PF13556"/>
    </source>
</evidence>
<dbReference type="EMBL" id="JACHFW010000013">
    <property type="protein sequence ID" value="MBB5265639.1"/>
    <property type="molecule type" value="Genomic_DNA"/>
</dbReference>
<sequence>MRLCEIMEKLDNYAITVLEGKNLETDITGIRMITKDQTVFLSNILYFGSISQLPEVSQNGYCVNFLCYGSLTELTGILDSGVDVNCLLISSREDAFAIYNQIQDIFLESEQVVTGMRAFLDALFEDKGLQGLCDVAYGILGNPLFIVDNSYKYLAFSSGTVADSQLMEKETMMGQIAEEGIRQIRKMQLDDKIRRSGRPLYFFNPVHKSGMLVGPVTIHDIEVGHVMLYEMNKPFADNDYELVQRLCRITSIELQKNDFYKKNKGTMYAYFIGDLLDNRAGNLEGSKERLATLGYVLKDELFVLTISPKNNLTSHARQELIISDLQRYVPDCLYVVYDNAIVLLINGCGQGENHRFESEGLENYLKHNGLIAGISNNFENIQDIRKYYEQALKAADLGQRILHESGLHRYETMSIFHVLEICENQDYSLWDFCHPALSILMDYDKRKGTDFLNTLYQYLNFSQNTMETAKYLHIHKNTLLYRIEKIRKITGNPLNHGDELIKLHFSFKILQYLGVL</sequence>
<dbReference type="AlphaFoldDB" id="A0A7W8HC73"/>
<dbReference type="InterPro" id="IPR042070">
    <property type="entry name" value="PucR_C-HTH_sf"/>
</dbReference>
<organism evidence="4 5">
    <name type="scientific">Catenibacillus scindens</name>
    <dbReference type="NCBI Taxonomy" id="673271"/>
    <lineage>
        <taxon>Bacteria</taxon>
        <taxon>Bacillati</taxon>
        <taxon>Bacillota</taxon>
        <taxon>Clostridia</taxon>
        <taxon>Lachnospirales</taxon>
        <taxon>Lachnospiraceae</taxon>
        <taxon>Catenibacillus</taxon>
    </lineage>
</organism>
<protein>
    <recommendedName>
        <fullName evidence="6">PucR family transcriptional regulator</fullName>
    </recommendedName>
</protein>
<dbReference type="InterPro" id="IPR041522">
    <property type="entry name" value="CdaR_GGDEF"/>
</dbReference>
<dbReference type="Gene3D" id="3.30.450.40">
    <property type="match status" value="1"/>
</dbReference>
<dbReference type="PANTHER" id="PTHR33744:SF1">
    <property type="entry name" value="DNA-BINDING TRANSCRIPTIONAL ACTIVATOR ADER"/>
    <property type="match status" value="1"/>
</dbReference>
<keyword evidence="5" id="KW-1185">Reference proteome</keyword>
<dbReference type="InterPro" id="IPR051448">
    <property type="entry name" value="CdaR-like_regulators"/>
</dbReference>
<feature type="domain" description="CdaR GGDEF-like" evidence="3">
    <location>
        <begin position="287"/>
        <end position="396"/>
    </location>
</feature>
<dbReference type="RefSeq" id="WP_183775648.1">
    <property type="nucleotide sequence ID" value="NZ_CAWVEG010000137.1"/>
</dbReference>
<dbReference type="Pfam" id="PF13556">
    <property type="entry name" value="HTH_30"/>
    <property type="match status" value="1"/>
</dbReference>
<feature type="domain" description="PucR C-terminal helix-turn-helix" evidence="2">
    <location>
        <begin position="452"/>
        <end position="509"/>
    </location>
</feature>
<proteinExistence type="inferred from homology"/>
<dbReference type="PANTHER" id="PTHR33744">
    <property type="entry name" value="CARBOHYDRATE DIACID REGULATOR"/>
    <property type="match status" value="1"/>
</dbReference>
<name>A0A7W8HC73_9FIRM</name>
<dbReference type="Gene3D" id="1.10.10.2840">
    <property type="entry name" value="PucR C-terminal helix-turn-helix domain"/>
    <property type="match status" value="1"/>
</dbReference>
<evidence type="ECO:0000313" key="5">
    <source>
        <dbReference type="Proteomes" id="UP000543642"/>
    </source>
</evidence>
<dbReference type="Proteomes" id="UP000543642">
    <property type="component" value="Unassembled WGS sequence"/>
</dbReference>
<evidence type="ECO:0000256" key="1">
    <source>
        <dbReference type="ARBA" id="ARBA00006754"/>
    </source>
</evidence>
<evidence type="ECO:0000259" key="3">
    <source>
        <dbReference type="Pfam" id="PF17853"/>
    </source>
</evidence>
<dbReference type="Pfam" id="PF17853">
    <property type="entry name" value="GGDEF_2"/>
    <property type="match status" value="1"/>
</dbReference>
<accession>A0A7W8HC73</accession>
<comment type="caution">
    <text evidence="4">The sequence shown here is derived from an EMBL/GenBank/DDBJ whole genome shotgun (WGS) entry which is preliminary data.</text>
</comment>